<gene>
    <name evidence="5" type="ORF">CCMP2556_LOCUS48999</name>
</gene>
<feature type="region of interest" description="Disordered" evidence="3">
    <location>
        <begin position="169"/>
        <end position="205"/>
    </location>
</feature>
<evidence type="ECO:0000256" key="3">
    <source>
        <dbReference type="SAM" id="MobiDB-lite"/>
    </source>
</evidence>
<dbReference type="SMART" id="SM00343">
    <property type="entry name" value="ZnF_C2HC"/>
    <property type="match status" value="1"/>
</dbReference>
<dbReference type="Gene3D" id="4.10.60.10">
    <property type="entry name" value="Zinc finger, CCHC-type"/>
    <property type="match status" value="1"/>
</dbReference>
<keyword evidence="6" id="KW-1185">Reference proteome</keyword>
<dbReference type="InterPro" id="IPR011322">
    <property type="entry name" value="N-reg_PII-like_a/b"/>
</dbReference>
<dbReference type="InterPro" id="IPR015867">
    <property type="entry name" value="N-reg_PII/ATP_PRibTrfase_C"/>
</dbReference>
<keyword evidence="2" id="KW-0863">Zinc-finger</keyword>
<keyword evidence="2" id="KW-0479">Metal-binding</keyword>
<accession>A0ABP0RV70</accession>
<evidence type="ECO:0000313" key="6">
    <source>
        <dbReference type="Proteomes" id="UP001642484"/>
    </source>
</evidence>
<feature type="region of interest" description="Disordered" evidence="3">
    <location>
        <begin position="747"/>
        <end position="792"/>
    </location>
</feature>
<dbReference type="Gene3D" id="3.30.70.120">
    <property type="match status" value="1"/>
</dbReference>
<evidence type="ECO:0000259" key="4">
    <source>
        <dbReference type="PROSITE" id="PS50158"/>
    </source>
</evidence>
<feature type="compositionally biased region" description="Basic residues" evidence="3">
    <location>
        <begin position="754"/>
        <end position="783"/>
    </location>
</feature>
<dbReference type="Proteomes" id="UP001642484">
    <property type="component" value="Unassembled WGS sequence"/>
</dbReference>
<feature type="compositionally biased region" description="Acidic residues" evidence="3">
    <location>
        <begin position="257"/>
        <end position="269"/>
    </location>
</feature>
<dbReference type="InterPro" id="IPR004323">
    <property type="entry name" value="Ion_tolerance_CutA"/>
</dbReference>
<dbReference type="SUPFAM" id="SSF57756">
    <property type="entry name" value="Retrovirus zinc finger-like domains"/>
    <property type="match status" value="1"/>
</dbReference>
<dbReference type="SUPFAM" id="SSF54913">
    <property type="entry name" value="GlnB-like"/>
    <property type="match status" value="1"/>
</dbReference>
<evidence type="ECO:0000313" key="5">
    <source>
        <dbReference type="EMBL" id="CAK9104532.1"/>
    </source>
</evidence>
<comment type="caution">
    <text evidence="5">The sequence shown here is derived from an EMBL/GenBank/DDBJ whole genome shotgun (WGS) entry which is preliminary data.</text>
</comment>
<evidence type="ECO:0000256" key="1">
    <source>
        <dbReference type="ARBA" id="ARBA00010169"/>
    </source>
</evidence>
<dbReference type="Pfam" id="PF03091">
    <property type="entry name" value="CutA1"/>
    <property type="match status" value="1"/>
</dbReference>
<dbReference type="Pfam" id="PF00098">
    <property type="entry name" value="zf-CCHC"/>
    <property type="match status" value="1"/>
</dbReference>
<sequence length="1071" mass="119291">MQLENRLHPQNYTLESTHLEDIRSFFWWDGELKEEDELRATIDSEVPFAVLLEALAADHPYDLPMIVSSAHLGSEEREHKNHKHVMAIAVVNETKLEVAHGLAKSIVEVAQLQMKDSEVEHFTIILKTLAAAKDQIEVEFGGLHFDFHPIQANEQYLKWIEDNTVVRPHAGDPEAMRPCPQKRGPFTDKRKCEGAISPPTQKGSRVWSDEMAKAVMRMAIHKMSTRHLAALLLCMFLSQRPFERPGAELASHMAGDSPEDSPEEDPLPELEEELPFALASGDLQQFSATVQESHLQPVPQFHQPDLQGPTGPDQRVVALPLRERSDPTGLRRLGMELKQRLMQNLATPIKDSLELPYLLVNKALVDKSNPAMCLALLVTLDLVDYVNPAMFWTRTSWMWSSSFWTFGPMAFYSNKPYEFYTTTASGKCTSTFNSGNTYKSAWSTGCQFEDFSNATRSLGEVSCGVPDSSQPTDMESLLRQLVSTLGGERKSQVPTWSGAPNLLRQWLKSLGLWEQETSLPKSKWGLRLYAALTDDAKRIADTVPMDELVTERGYSAILTALMSKYKPYLEAVGPSSVDSFLYLGERGPKESFAAYLARKEVQRQELESQIGEKLQTLVAGRVLLRQANLTEQQQQLLALKMTTLATYEEVIQSLRPLDRLDSLAKAGGLPGAATTTNKTYMTAEPYDYDYFDEDEEEEDGEADDYDYEEDGDSVEDGMLQFEDREYDEMEAVYVQAYNDVRKDLRSRRNERGFVNHRGKKQKGSGKGGRFRRKGRGKGRGGKAPKRDDSFVRGTEQELLARTRCFNCQELGHISRNCPMKPSKKQGGGTNFVTVGTGPKASPKAPTSSTMMTSRTTSSIFVFSKVNSEATQRSLTRAIYACVRCRANQCVVDTAAEDAVTGSQAYEAMVEELASLGLRPVPVKQQGIPCAGIGGQAQLRLVADVPTCIAGLLGIIRFSVIEDTENFVTPPLLPISYLEAVGSTLDFIHDVYTTQDGHSTVMTRLPSGHRAVSLFEFDITPWNLPPEHRVNGFDPFVLPAGRSSHSFLGGSGIGGIGFCCSFAWLDFRRSDP</sequence>
<reference evidence="5 6" key="1">
    <citation type="submission" date="2024-02" db="EMBL/GenBank/DDBJ databases">
        <authorList>
            <person name="Chen Y."/>
            <person name="Shah S."/>
            <person name="Dougan E. K."/>
            <person name="Thang M."/>
            <person name="Chan C."/>
        </authorList>
    </citation>
    <scope>NUCLEOTIDE SEQUENCE [LARGE SCALE GENOMIC DNA]</scope>
</reference>
<protein>
    <recommendedName>
        <fullName evidence="4">CCHC-type domain-containing protein</fullName>
    </recommendedName>
</protein>
<dbReference type="InterPro" id="IPR001878">
    <property type="entry name" value="Znf_CCHC"/>
</dbReference>
<proteinExistence type="inferred from homology"/>
<feature type="domain" description="CCHC-type" evidence="4">
    <location>
        <begin position="803"/>
        <end position="818"/>
    </location>
</feature>
<keyword evidence="2" id="KW-0862">Zinc</keyword>
<dbReference type="EMBL" id="CAXAMN010026628">
    <property type="protein sequence ID" value="CAK9104532.1"/>
    <property type="molecule type" value="Genomic_DNA"/>
</dbReference>
<evidence type="ECO:0000256" key="2">
    <source>
        <dbReference type="PROSITE-ProRule" id="PRU00047"/>
    </source>
</evidence>
<organism evidence="5 6">
    <name type="scientific">Durusdinium trenchii</name>
    <dbReference type="NCBI Taxonomy" id="1381693"/>
    <lineage>
        <taxon>Eukaryota</taxon>
        <taxon>Sar</taxon>
        <taxon>Alveolata</taxon>
        <taxon>Dinophyceae</taxon>
        <taxon>Suessiales</taxon>
        <taxon>Symbiodiniaceae</taxon>
        <taxon>Durusdinium</taxon>
    </lineage>
</organism>
<name>A0ABP0RV70_9DINO</name>
<comment type="similarity">
    <text evidence="1">Belongs to the CutA family.</text>
</comment>
<dbReference type="PROSITE" id="PS50158">
    <property type="entry name" value="ZF_CCHC"/>
    <property type="match status" value="1"/>
</dbReference>
<dbReference type="InterPro" id="IPR036875">
    <property type="entry name" value="Znf_CCHC_sf"/>
</dbReference>
<feature type="region of interest" description="Disordered" evidence="3">
    <location>
        <begin position="247"/>
        <end position="269"/>
    </location>
</feature>